<evidence type="ECO:0000313" key="3">
    <source>
        <dbReference type="EMBL" id="WXA92428.1"/>
    </source>
</evidence>
<feature type="chain" id="PRO_5047353520" evidence="1">
    <location>
        <begin position="20"/>
        <end position="234"/>
    </location>
</feature>
<evidence type="ECO:0000259" key="2">
    <source>
        <dbReference type="Pfam" id="PF13539"/>
    </source>
</evidence>
<dbReference type="EMBL" id="CP089982">
    <property type="protein sequence ID" value="WXA92428.1"/>
    <property type="molecule type" value="Genomic_DNA"/>
</dbReference>
<organism evidence="3 4">
    <name type="scientific">Pendulispora brunnea</name>
    <dbReference type="NCBI Taxonomy" id="2905690"/>
    <lineage>
        <taxon>Bacteria</taxon>
        <taxon>Pseudomonadati</taxon>
        <taxon>Myxococcota</taxon>
        <taxon>Myxococcia</taxon>
        <taxon>Myxococcales</taxon>
        <taxon>Sorangiineae</taxon>
        <taxon>Pendulisporaceae</taxon>
        <taxon>Pendulispora</taxon>
    </lineage>
</organism>
<feature type="domain" description="Peptidase M15C" evidence="2">
    <location>
        <begin position="141"/>
        <end position="220"/>
    </location>
</feature>
<gene>
    <name evidence="3" type="ORF">LZC95_39005</name>
</gene>
<dbReference type="SUPFAM" id="SSF55166">
    <property type="entry name" value="Hedgehog/DD-peptidase"/>
    <property type="match status" value="1"/>
</dbReference>
<sequence>MRFGLGAILLLAASAFAMIALHRTRADAIDIQPPFLAFVLPIDAETAKSMNGVSWRPGCPVAMEDLRAIDMTYWGFDAKPHWGRMIVHHEVSAAVVRVFKSMYSARFPIRRMEPIDKYGGSDEAAMEADDTSGFNCRPVTGGTAWSNHSYGRAIDINTVENPYIKGEIVLPTSGIPFVDRTNVRPGMIIEGDAVTRAFDAEGFVWGARWHTRQDYQHFEIVPPGAHPAGDSPSN</sequence>
<keyword evidence="4" id="KW-1185">Reference proteome</keyword>
<dbReference type="InterPro" id="IPR039561">
    <property type="entry name" value="Peptidase_M15C"/>
</dbReference>
<reference evidence="3 4" key="1">
    <citation type="submission" date="2021-12" db="EMBL/GenBank/DDBJ databases">
        <title>Discovery of the Pendulisporaceae a myxobacterial family with distinct sporulation behavior and unique specialized metabolism.</title>
        <authorList>
            <person name="Garcia R."/>
            <person name="Popoff A."/>
            <person name="Bader C.D."/>
            <person name="Loehr J."/>
            <person name="Walesch S."/>
            <person name="Walt C."/>
            <person name="Boldt J."/>
            <person name="Bunk B."/>
            <person name="Haeckl F.J.F.P.J."/>
            <person name="Gunesch A.P."/>
            <person name="Birkelbach J."/>
            <person name="Nuebel U."/>
            <person name="Pietschmann T."/>
            <person name="Bach T."/>
            <person name="Mueller R."/>
        </authorList>
    </citation>
    <scope>NUCLEOTIDE SEQUENCE [LARGE SCALE GENOMIC DNA]</scope>
    <source>
        <strain evidence="3 4">MSr12523</strain>
    </source>
</reference>
<protein>
    <submittedName>
        <fullName evidence="3">M15 family metallopeptidase</fullName>
    </submittedName>
</protein>
<name>A0ABZ2K112_9BACT</name>
<evidence type="ECO:0000256" key="1">
    <source>
        <dbReference type="SAM" id="SignalP"/>
    </source>
</evidence>
<dbReference type="InterPro" id="IPR009045">
    <property type="entry name" value="Zn_M74/Hedgehog-like"/>
</dbReference>
<feature type="signal peptide" evidence="1">
    <location>
        <begin position="1"/>
        <end position="19"/>
    </location>
</feature>
<proteinExistence type="predicted"/>
<keyword evidence="1" id="KW-0732">Signal</keyword>
<evidence type="ECO:0000313" key="4">
    <source>
        <dbReference type="Proteomes" id="UP001379533"/>
    </source>
</evidence>
<accession>A0ABZ2K112</accession>
<dbReference type="Proteomes" id="UP001379533">
    <property type="component" value="Chromosome"/>
</dbReference>
<dbReference type="RefSeq" id="WP_394843031.1">
    <property type="nucleotide sequence ID" value="NZ_CP089982.1"/>
</dbReference>
<dbReference type="Gene3D" id="3.30.1380.10">
    <property type="match status" value="1"/>
</dbReference>
<dbReference type="Pfam" id="PF13539">
    <property type="entry name" value="Peptidase_M15_4"/>
    <property type="match status" value="1"/>
</dbReference>